<name>A0A4Q9L1W4_9MICR</name>
<dbReference type="SMART" id="SM00324">
    <property type="entry name" value="RhoGAP"/>
    <property type="match status" value="1"/>
</dbReference>
<gene>
    <name evidence="2" type="ORF">CWI37_0721p0010</name>
</gene>
<dbReference type="Pfam" id="PF00620">
    <property type="entry name" value="RhoGAP"/>
    <property type="match status" value="1"/>
</dbReference>
<proteinExistence type="predicted"/>
<evidence type="ECO:0000313" key="2">
    <source>
        <dbReference type="EMBL" id="TBU01389.1"/>
    </source>
</evidence>
<accession>A0A4Q9L1W4</accession>
<dbReference type="VEuPathDB" id="MicrosporidiaDB:CWI37_0721p0010"/>
<dbReference type="SUPFAM" id="SSF48350">
    <property type="entry name" value="GTPase activation domain, GAP"/>
    <property type="match status" value="1"/>
</dbReference>
<dbReference type="AlphaFoldDB" id="A0A4Q9L1W4"/>
<evidence type="ECO:0000259" key="1">
    <source>
        <dbReference type="PROSITE" id="PS50238"/>
    </source>
</evidence>
<comment type="caution">
    <text evidence="2">The sequence shown here is derived from an EMBL/GenBank/DDBJ whole genome shotgun (WGS) entry which is preliminary data.</text>
</comment>
<dbReference type="InterPro" id="IPR000198">
    <property type="entry name" value="RhoGAP_dom"/>
</dbReference>
<reference evidence="2 3" key="1">
    <citation type="submission" date="2017-12" db="EMBL/GenBank/DDBJ databases">
        <authorList>
            <person name="Pombert J.-F."/>
            <person name="Haag K.L."/>
            <person name="Ebert D."/>
        </authorList>
    </citation>
    <scope>NUCLEOTIDE SEQUENCE [LARGE SCALE GENOMIC DNA]</scope>
    <source>
        <strain evidence="2">FI-OER-3-3</strain>
    </source>
</reference>
<evidence type="ECO:0000313" key="3">
    <source>
        <dbReference type="Proteomes" id="UP000292362"/>
    </source>
</evidence>
<dbReference type="Gene3D" id="1.10.555.10">
    <property type="entry name" value="Rho GTPase activation protein"/>
    <property type="match status" value="1"/>
</dbReference>
<protein>
    <submittedName>
        <fullName evidence="2">RhoGAP domain-containing protein</fullName>
    </submittedName>
</protein>
<dbReference type="GO" id="GO:0007165">
    <property type="term" value="P:signal transduction"/>
    <property type="evidence" value="ECO:0007669"/>
    <property type="project" value="InterPro"/>
</dbReference>
<dbReference type="Proteomes" id="UP000292362">
    <property type="component" value="Unassembled WGS sequence"/>
</dbReference>
<dbReference type="EMBL" id="PITJ01000721">
    <property type="protein sequence ID" value="TBU01389.1"/>
    <property type="molecule type" value="Genomic_DNA"/>
</dbReference>
<dbReference type="PROSITE" id="PS50238">
    <property type="entry name" value="RHOGAP"/>
    <property type="match status" value="1"/>
</dbReference>
<feature type="domain" description="Rho-GAP" evidence="1">
    <location>
        <begin position="73"/>
        <end position="256"/>
    </location>
</feature>
<sequence length="256" mass="30133">MEDNDSIHDINNSKQIIRKNSERIEFVNDNGKVPFSDVNIRLVSKTEAENNLREYFKSVRSCWNVWNECFKFLYLNNKKFDESQGVILEIFNYLLQNGLLKSIGLFRKACLIEQMKIVVENIKQGKVFDFRKFTEFELCNGIKYFIRVEMDGILGLRIYENLLNADSFCIERNPRLLLICIASMMKENISFFFLSILRILGCVARYDTNRMDSKALSIIFCPVLIGETILKKMSVEHIRKFSHIFESFIEIFDVHL</sequence>
<dbReference type="InterPro" id="IPR008936">
    <property type="entry name" value="Rho_GTPase_activation_prot"/>
</dbReference>
<organism evidence="2 3">
    <name type="scientific">Hamiltosporidium tvaerminnensis</name>
    <dbReference type="NCBI Taxonomy" id="1176355"/>
    <lineage>
        <taxon>Eukaryota</taxon>
        <taxon>Fungi</taxon>
        <taxon>Fungi incertae sedis</taxon>
        <taxon>Microsporidia</taxon>
        <taxon>Dubosqiidae</taxon>
        <taxon>Hamiltosporidium</taxon>
    </lineage>
</organism>